<evidence type="ECO:0008006" key="3">
    <source>
        <dbReference type="Google" id="ProtNLM"/>
    </source>
</evidence>
<dbReference type="RefSeq" id="WP_425461565.1">
    <property type="nucleotide sequence ID" value="NZ_LR214107.1"/>
</dbReference>
<dbReference type="Proteomes" id="UP000320055">
    <property type="component" value="Unassembled WGS sequence"/>
</dbReference>
<organism evidence="1 2">
    <name type="scientific">Hyella patelloides LEGE 07179</name>
    <dbReference type="NCBI Taxonomy" id="945734"/>
    <lineage>
        <taxon>Bacteria</taxon>
        <taxon>Bacillati</taxon>
        <taxon>Cyanobacteriota</taxon>
        <taxon>Cyanophyceae</taxon>
        <taxon>Pleurocapsales</taxon>
        <taxon>Hyellaceae</taxon>
        <taxon>Hyella</taxon>
    </lineage>
</organism>
<gene>
    <name evidence="1" type="ORF">H1P_3710010</name>
</gene>
<protein>
    <recommendedName>
        <fullName evidence="3">Transposase</fullName>
    </recommendedName>
</protein>
<evidence type="ECO:0000313" key="1">
    <source>
        <dbReference type="EMBL" id="VEP15800.1"/>
    </source>
</evidence>
<proteinExistence type="predicted"/>
<name>A0A563VWK3_9CYAN</name>
<dbReference type="AlphaFoldDB" id="A0A563VWK3"/>
<keyword evidence="2" id="KW-1185">Reference proteome</keyword>
<evidence type="ECO:0000313" key="2">
    <source>
        <dbReference type="Proteomes" id="UP000320055"/>
    </source>
</evidence>
<accession>A0A563VWK3</accession>
<sequence length="51" mass="6041">MDLGLLRFATLSTGEELLAPRPYKQLETKLRRLQWLNRRQIIGSSNWKKTL</sequence>
<dbReference type="EMBL" id="CAACVJ010000303">
    <property type="protein sequence ID" value="VEP15800.1"/>
    <property type="molecule type" value="Genomic_DNA"/>
</dbReference>
<reference evidence="1 2" key="1">
    <citation type="submission" date="2019-01" db="EMBL/GenBank/DDBJ databases">
        <authorList>
            <person name="Brito A."/>
        </authorList>
    </citation>
    <scope>NUCLEOTIDE SEQUENCE [LARGE SCALE GENOMIC DNA]</scope>
    <source>
        <strain evidence="1">1</strain>
    </source>
</reference>